<name>L0KXN6_METHD</name>
<dbReference type="GeneID" id="14407593"/>
<dbReference type="Pfam" id="PF13439">
    <property type="entry name" value="Glyco_transf_4"/>
    <property type="match status" value="1"/>
</dbReference>
<dbReference type="HOGENOM" id="CLU_870763_0_0_2"/>
<dbReference type="EMBL" id="CP003362">
    <property type="protein sequence ID" value="AGB48754.1"/>
    <property type="molecule type" value="Genomic_DNA"/>
</dbReference>
<dbReference type="InterPro" id="IPR028098">
    <property type="entry name" value="Glyco_trans_4-like_N"/>
</dbReference>
<gene>
    <name evidence="2" type="ordered locus">Metho_0487</name>
</gene>
<evidence type="ECO:0000259" key="1">
    <source>
        <dbReference type="Pfam" id="PF13439"/>
    </source>
</evidence>
<keyword evidence="3" id="KW-1185">Reference proteome</keyword>
<dbReference type="SUPFAM" id="SSF53756">
    <property type="entry name" value="UDP-Glycosyltransferase/glycogen phosphorylase"/>
    <property type="match status" value="1"/>
</dbReference>
<organism evidence="2 3">
    <name type="scientific">Methanomethylovorans hollandica (strain DSM 15978 / NBRC 107637 / DMS1)</name>
    <dbReference type="NCBI Taxonomy" id="867904"/>
    <lineage>
        <taxon>Archaea</taxon>
        <taxon>Methanobacteriati</taxon>
        <taxon>Methanobacteriota</taxon>
        <taxon>Stenosarchaea group</taxon>
        <taxon>Methanomicrobia</taxon>
        <taxon>Methanosarcinales</taxon>
        <taxon>Methanosarcinaceae</taxon>
        <taxon>Methanomethylovorans</taxon>
    </lineage>
</organism>
<dbReference type="OrthoDB" id="11420at2157"/>
<dbReference type="AlphaFoldDB" id="L0KXN6"/>
<sequence>MKILHIRNIANVAYNLSLQQKSLGHQVRILDITENYTNDYEDISLNLPLNYPKKDLLKRFYIIYKILIKLLREENFDIIHLHDGGIFPMDLDIPLLFKFYGKVVIHWHGSKLRNNGKSFGSRFADVHIVSTPDLLEYAPEATWVPNPIGWHGLTKIDRNDGKILIGHAPTNRFYKGTIYFIEAINALKRQYQNVECVLIENTPHKETIELVSKCDIVVDSVGFYDKRQTGWYGILTNEVQQMGIPSCTWIKPSVEPYLEKPNGIINVTKDNLKQELENLMMVADLRKQLGEQGKKYVEKVHNNEKICAEIMELYNILL</sequence>
<evidence type="ECO:0000313" key="2">
    <source>
        <dbReference type="EMBL" id="AGB48754.1"/>
    </source>
</evidence>
<proteinExistence type="predicted"/>
<dbReference type="RefSeq" id="WP_015323923.1">
    <property type="nucleotide sequence ID" value="NC_019977.1"/>
</dbReference>
<keyword evidence="2" id="KW-0808">Transferase</keyword>
<protein>
    <submittedName>
        <fullName evidence="2">Glycosyltransferase</fullName>
    </submittedName>
</protein>
<reference evidence="3" key="1">
    <citation type="submission" date="2012-02" db="EMBL/GenBank/DDBJ databases">
        <title>Complete sequence of chromosome of Methanomethylovorans hollandica DSM 15978.</title>
        <authorList>
            <person name="Lucas S."/>
            <person name="Copeland A."/>
            <person name="Lapidus A."/>
            <person name="Glavina del Rio T."/>
            <person name="Dalin E."/>
            <person name="Tice H."/>
            <person name="Bruce D."/>
            <person name="Goodwin L."/>
            <person name="Pitluck S."/>
            <person name="Peters L."/>
            <person name="Mikhailova N."/>
            <person name="Held B."/>
            <person name="Kyrpides N."/>
            <person name="Mavromatis K."/>
            <person name="Ivanova N."/>
            <person name="Brettin T."/>
            <person name="Detter J.C."/>
            <person name="Han C."/>
            <person name="Larimer F."/>
            <person name="Land M."/>
            <person name="Hauser L."/>
            <person name="Markowitz V."/>
            <person name="Cheng J.-F."/>
            <person name="Hugenholtz P."/>
            <person name="Woyke T."/>
            <person name="Wu D."/>
            <person name="Spring S."/>
            <person name="Schroeder M."/>
            <person name="Brambilla E."/>
            <person name="Klenk H.-P."/>
            <person name="Eisen J.A."/>
        </authorList>
    </citation>
    <scope>NUCLEOTIDE SEQUENCE [LARGE SCALE GENOMIC DNA]</scope>
    <source>
        <strain evidence="3">DSM 15978 / NBRC 107637 / DMS1</strain>
    </source>
</reference>
<dbReference type="Gene3D" id="3.40.50.2000">
    <property type="entry name" value="Glycogen Phosphorylase B"/>
    <property type="match status" value="2"/>
</dbReference>
<dbReference type="STRING" id="867904.Metho_0487"/>
<dbReference type="GO" id="GO:0016740">
    <property type="term" value="F:transferase activity"/>
    <property type="evidence" value="ECO:0007669"/>
    <property type="project" value="UniProtKB-KW"/>
</dbReference>
<feature type="domain" description="Glycosyltransferase subfamily 4-like N-terminal" evidence="1">
    <location>
        <begin position="10"/>
        <end position="137"/>
    </location>
</feature>
<dbReference type="KEGG" id="mhz:Metho_0487"/>
<dbReference type="Proteomes" id="UP000010866">
    <property type="component" value="Chromosome"/>
</dbReference>
<accession>L0KXN6</accession>
<evidence type="ECO:0000313" key="3">
    <source>
        <dbReference type="Proteomes" id="UP000010866"/>
    </source>
</evidence>